<dbReference type="InterPro" id="IPR050873">
    <property type="entry name" value="V-ATPase_V0D/AC39_subunit"/>
</dbReference>
<dbReference type="InterPro" id="IPR002843">
    <property type="entry name" value="ATPase_V0-cplx_csu/dsu"/>
</dbReference>
<dbReference type="GO" id="GO:0046961">
    <property type="term" value="F:proton-transporting ATPase activity, rotational mechanism"/>
    <property type="evidence" value="ECO:0007669"/>
    <property type="project" value="InterPro"/>
</dbReference>
<dbReference type="InterPro" id="IPR035067">
    <property type="entry name" value="V-type_ATPase_csu/dsu"/>
</dbReference>
<dbReference type="EMBL" id="UINC01024974">
    <property type="protein sequence ID" value="SVA99702.1"/>
    <property type="molecule type" value="Genomic_DNA"/>
</dbReference>
<dbReference type="Gene3D" id="1.10.132.50">
    <property type="entry name" value="ATP synthase (C/AC39) subunit, domain 3"/>
    <property type="match status" value="1"/>
</dbReference>
<evidence type="ECO:0000313" key="4">
    <source>
        <dbReference type="EMBL" id="SVA99702.1"/>
    </source>
</evidence>
<protein>
    <recommendedName>
        <fullName evidence="5">V-ATPase subunit C</fullName>
    </recommendedName>
</protein>
<comment type="similarity">
    <text evidence="1">Belongs to the V-ATPase V0D/AC39 subunit family.</text>
</comment>
<name>A0A382AF13_9ZZZZ</name>
<dbReference type="InterPro" id="IPR044911">
    <property type="entry name" value="V-type_ATPase_csu/dsu_dom_3"/>
</dbReference>
<evidence type="ECO:0000256" key="2">
    <source>
        <dbReference type="ARBA" id="ARBA00022448"/>
    </source>
</evidence>
<evidence type="ECO:0000256" key="1">
    <source>
        <dbReference type="ARBA" id="ARBA00006709"/>
    </source>
</evidence>
<organism evidence="4">
    <name type="scientific">marine metagenome</name>
    <dbReference type="NCBI Taxonomy" id="408172"/>
    <lineage>
        <taxon>unclassified sequences</taxon>
        <taxon>metagenomes</taxon>
        <taxon>ecological metagenomes</taxon>
    </lineage>
</organism>
<accession>A0A382AF13</accession>
<evidence type="ECO:0008006" key="5">
    <source>
        <dbReference type="Google" id="ProtNLM"/>
    </source>
</evidence>
<evidence type="ECO:0000256" key="3">
    <source>
        <dbReference type="ARBA" id="ARBA00023065"/>
    </source>
</evidence>
<sequence>MELEEIARYIQDLEYRREIDRYGASLRGVDLLETALLDNRATEVGEIIGFCTGELRQGIEAYAEIYRIRGIKVLLRGVFDKLSSEALLRQVSPLTERDRELYVQMAATDSVEAAVELLEGTRYHDVVQNALEQRQSDSLQPIEDALDRAYYENMASSLPAGGAASRVYRGFVRLQIDVANLKTVMRLRHRGLSGLGELLIDGGTLDETALAATSSVTDILPIIEGTPFQEVLQPILENFEENGLNRAVQALGEHVAAQSRRYAYLHPLSILPILDYLLRKEKEVRNLRTIVRGRELKLSREKIEELLVV</sequence>
<reference evidence="4" key="1">
    <citation type="submission" date="2018-05" db="EMBL/GenBank/DDBJ databases">
        <authorList>
            <person name="Lanie J.A."/>
            <person name="Ng W.-L."/>
            <person name="Kazmierczak K.M."/>
            <person name="Andrzejewski T.M."/>
            <person name="Davidsen T.M."/>
            <person name="Wayne K.J."/>
            <person name="Tettelin H."/>
            <person name="Glass J.I."/>
            <person name="Rusch D."/>
            <person name="Podicherti R."/>
            <person name="Tsui H.-C.T."/>
            <person name="Winkler M.E."/>
        </authorList>
    </citation>
    <scope>NUCLEOTIDE SEQUENCE</scope>
</reference>
<dbReference type="Gene3D" id="1.20.1690.10">
    <property type="entry name" value="V-type ATP synthase subunit C domain"/>
    <property type="match status" value="2"/>
</dbReference>
<keyword evidence="3" id="KW-0406">Ion transport</keyword>
<gene>
    <name evidence="4" type="ORF">METZ01_LOCUS152556</name>
</gene>
<dbReference type="InterPro" id="IPR036079">
    <property type="entry name" value="ATPase_csu/dsu_sf"/>
</dbReference>
<keyword evidence="2" id="KW-0813">Transport</keyword>
<dbReference type="PANTHER" id="PTHR38682:SF1">
    <property type="entry name" value="V-TYPE ATP SYNTHASE SUBUNIT C"/>
    <property type="match status" value="1"/>
</dbReference>
<dbReference type="PANTHER" id="PTHR38682">
    <property type="entry name" value="V-TYPE ATP SYNTHASE SUBUNIT C"/>
    <property type="match status" value="1"/>
</dbReference>
<proteinExistence type="inferred from homology"/>
<dbReference type="SUPFAM" id="SSF103486">
    <property type="entry name" value="V-type ATP synthase subunit C"/>
    <property type="match status" value="1"/>
</dbReference>
<dbReference type="Pfam" id="PF01992">
    <property type="entry name" value="vATP-synt_AC39"/>
    <property type="match status" value="1"/>
</dbReference>
<dbReference type="AlphaFoldDB" id="A0A382AF13"/>